<evidence type="ECO:0000256" key="6">
    <source>
        <dbReference type="ARBA" id="ARBA00023125"/>
    </source>
</evidence>
<dbReference type="Gene3D" id="2.30.30.490">
    <property type="match status" value="2"/>
</dbReference>
<dbReference type="GO" id="GO:0003886">
    <property type="term" value="F:DNA (cytosine-5-)-methyltransferase activity"/>
    <property type="evidence" value="ECO:0007669"/>
    <property type="project" value="UniProtKB-EC"/>
</dbReference>
<evidence type="ECO:0000313" key="11">
    <source>
        <dbReference type="Proteomes" id="UP000886523"/>
    </source>
</evidence>
<dbReference type="SUPFAM" id="SSF53335">
    <property type="entry name" value="S-adenosyl-L-methionine-dependent methyltransferases"/>
    <property type="match status" value="1"/>
</dbReference>
<feature type="active site" evidence="8">
    <location>
        <position position="407"/>
    </location>
</feature>
<keyword evidence="4 8" id="KW-0808">Transferase</keyword>
<keyword evidence="7" id="KW-0539">Nucleus</keyword>
<name>A0A9P6AVF6_9AGAM</name>
<dbReference type="EC" id="2.1.1.37" evidence="2"/>
<gene>
    <name evidence="10" type="ORF">BS47DRAFT_1039145</name>
</gene>
<evidence type="ECO:0000256" key="7">
    <source>
        <dbReference type="ARBA" id="ARBA00023242"/>
    </source>
</evidence>
<dbReference type="InterPro" id="IPR001525">
    <property type="entry name" value="C5_MeTfrase"/>
</dbReference>
<keyword evidence="3 8" id="KW-0489">Methyltransferase</keyword>
<dbReference type="GO" id="GO:0032259">
    <property type="term" value="P:methylation"/>
    <property type="evidence" value="ECO:0007669"/>
    <property type="project" value="UniProtKB-KW"/>
</dbReference>
<dbReference type="OrthoDB" id="5376140at2759"/>
<dbReference type="InterPro" id="IPR043151">
    <property type="entry name" value="BAH_sf"/>
</dbReference>
<comment type="similarity">
    <text evidence="8">Belongs to the class I-like SAM-binding methyltransferase superfamily. C5-methyltransferase family.</text>
</comment>
<keyword evidence="11" id="KW-1185">Reference proteome</keyword>
<dbReference type="AlphaFoldDB" id="A0A9P6AVF6"/>
<dbReference type="PANTHER" id="PTHR10629:SF52">
    <property type="entry name" value="DNA (CYTOSINE-5)-METHYLTRANSFERASE 1"/>
    <property type="match status" value="1"/>
</dbReference>
<dbReference type="Gene3D" id="3.90.120.10">
    <property type="entry name" value="DNA Methylase, subunit A, domain 2"/>
    <property type="match status" value="2"/>
</dbReference>
<evidence type="ECO:0000256" key="2">
    <source>
        <dbReference type="ARBA" id="ARBA00011975"/>
    </source>
</evidence>
<dbReference type="GO" id="GO:0003682">
    <property type="term" value="F:chromatin binding"/>
    <property type="evidence" value="ECO:0007669"/>
    <property type="project" value="InterPro"/>
</dbReference>
<protein>
    <recommendedName>
        <fullName evidence="2">DNA (cytosine-5-)-methyltransferase</fullName>
        <ecNumber evidence="2">2.1.1.37</ecNumber>
    </recommendedName>
</protein>
<comment type="caution">
    <text evidence="10">The sequence shown here is derived from an EMBL/GenBank/DDBJ whole genome shotgun (WGS) entry which is preliminary data.</text>
</comment>
<dbReference type="GO" id="GO:0044027">
    <property type="term" value="P:negative regulation of gene expression via chromosomal CpG island methylation"/>
    <property type="evidence" value="ECO:0007669"/>
    <property type="project" value="TreeGrafter"/>
</dbReference>
<proteinExistence type="inferred from homology"/>
<dbReference type="InterPro" id="IPR029063">
    <property type="entry name" value="SAM-dependent_MTases_sf"/>
</dbReference>
<dbReference type="EMBL" id="MU128983">
    <property type="protein sequence ID" value="KAF9512660.1"/>
    <property type="molecule type" value="Genomic_DNA"/>
</dbReference>
<dbReference type="PROSITE" id="PS51038">
    <property type="entry name" value="BAH"/>
    <property type="match status" value="1"/>
</dbReference>
<comment type="subcellular location">
    <subcellularLocation>
        <location evidence="1">Nucleus</location>
    </subcellularLocation>
</comment>
<evidence type="ECO:0000256" key="5">
    <source>
        <dbReference type="ARBA" id="ARBA00022691"/>
    </source>
</evidence>
<dbReference type="Pfam" id="PF01426">
    <property type="entry name" value="BAH"/>
    <property type="match status" value="1"/>
</dbReference>
<dbReference type="InterPro" id="IPR050390">
    <property type="entry name" value="C5-Methyltransferase"/>
</dbReference>
<evidence type="ECO:0000256" key="4">
    <source>
        <dbReference type="ARBA" id="ARBA00022679"/>
    </source>
</evidence>
<keyword evidence="5 8" id="KW-0949">S-adenosyl-L-methionine</keyword>
<sequence>MVPAGIMVDHSVREVMFRQASSQSAHDLGNTRWFGEVIQLYDRPQKNRSSKMMHIRWLAHASKTILQEAHHPRELFATYDCDLLPVDLIQGACDVRRLGPGDAVPQYSISCPENIFFLRRRWDERTSSFHSLDPEIDLPLAEGPRTCICCTLDDEEKRSAKPRVVGQTLHLRGESYHRYDHVYLTNASDVGLFDIAQITDISSESVVKGKFYQRYSSDGKNTRQLFLINRTVNIPISLLAQKCTVVHTSTLSENPFDEFGQDPDLFHVERSLRNPNEGDGMPLGPEALKSCEICHEDWERHRELRSNPSLRMMDVFCGGGGMSQSFVRAGAASVEWGIDFSPSACETFRVQHPNAKVYNQCVNRILEHQAVPESRRRPLYSIGDPRKPLPRFPEKGEVDLVSLTPPCTGFSGLNRFRKAADVRNTLIAPGLSLVELLRPKYVLIENVLNMARFPLRGKDTGRGSVGGGIKWGTHLFILRTLLDLDYQVRFAVLQAGAYGLPQGRHRIVYIAAKNGTPLPDFPLPTHQFPTPPPSVKLPTGSMAPMITRECVPHRQIHAKDALLDLPGFHWKDPSEQSQVPNNPKLRVFAPHSGLCGFAKAVKYDSTPLSDYQGWLRVGSRRVTHHSTGVYGDRTMARVCNIPLHENADHRALHPDFSLASYVDNTGSAARNRMYAGSFGRVGLGGTFQTIVTVVNPSNRQGRCLHPAVRVVAVNAYYPCLPFKHGQQMRVLTVREWARAQGFGDSTDFISVQNSQEDRYRIIGNAVPIPLGMALARQFLYNDRS</sequence>
<evidence type="ECO:0000259" key="9">
    <source>
        <dbReference type="PROSITE" id="PS51038"/>
    </source>
</evidence>
<evidence type="ECO:0000256" key="3">
    <source>
        <dbReference type="ARBA" id="ARBA00022603"/>
    </source>
</evidence>
<dbReference type="GO" id="GO:0003677">
    <property type="term" value="F:DNA binding"/>
    <property type="evidence" value="ECO:0007669"/>
    <property type="project" value="UniProtKB-KW"/>
</dbReference>
<dbReference type="Pfam" id="PF00145">
    <property type="entry name" value="DNA_methylase"/>
    <property type="match status" value="1"/>
</dbReference>
<evidence type="ECO:0000256" key="1">
    <source>
        <dbReference type="ARBA" id="ARBA00004123"/>
    </source>
</evidence>
<feature type="domain" description="BAH" evidence="9">
    <location>
        <begin position="8"/>
        <end position="133"/>
    </location>
</feature>
<dbReference type="CDD" id="cd04370">
    <property type="entry name" value="BAH"/>
    <property type="match status" value="1"/>
</dbReference>
<dbReference type="Proteomes" id="UP000886523">
    <property type="component" value="Unassembled WGS sequence"/>
</dbReference>
<dbReference type="PROSITE" id="PS00094">
    <property type="entry name" value="C5_MTASE_1"/>
    <property type="match status" value="1"/>
</dbReference>
<dbReference type="InterPro" id="IPR001025">
    <property type="entry name" value="BAH_dom"/>
</dbReference>
<dbReference type="PROSITE" id="PS51679">
    <property type="entry name" value="SAM_MT_C5"/>
    <property type="match status" value="1"/>
</dbReference>
<keyword evidence="6" id="KW-0238">DNA-binding</keyword>
<dbReference type="GO" id="GO:0005634">
    <property type="term" value="C:nucleus"/>
    <property type="evidence" value="ECO:0007669"/>
    <property type="project" value="UniProtKB-SubCell"/>
</dbReference>
<evidence type="ECO:0000313" key="10">
    <source>
        <dbReference type="EMBL" id="KAF9512660.1"/>
    </source>
</evidence>
<reference evidence="10" key="1">
    <citation type="journal article" date="2020" name="Nat. Commun.">
        <title>Large-scale genome sequencing of mycorrhizal fungi provides insights into the early evolution of symbiotic traits.</title>
        <authorList>
            <person name="Miyauchi S."/>
            <person name="Kiss E."/>
            <person name="Kuo A."/>
            <person name="Drula E."/>
            <person name="Kohler A."/>
            <person name="Sanchez-Garcia M."/>
            <person name="Morin E."/>
            <person name="Andreopoulos B."/>
            <person name="Barry K.W."/>
            <person name="Bonito G."/>
            <person name="Buee M."/>
            <person name="Carver A."/>
            <person name="Chen C."/>
            <person name="Cichocki N."/>
            <person name="Clum A."/>
            <person name="Culley D."/>
            <person name="Crous P.W."/>
            <person name="Fauchery L."/>
            <person name="Girlanda M."/>
            <person name="Hayes R.D."/>
            <person name="Keri Z."/>
            <person name="LaButti K."/>
            <person name="Lipzen A."/>
            <person name="Lombard V."/>
            <person name="Magnuson J."/>
            <person name="Maillard F."/>
            <person name="Murat C."/>
            <person name="Nolan M."/>
            <person name="Ohm R.A."/>
            <person name="Pangilinan J."/>
            <person name="Pereira M.F."/>
            <person name="Perotto S."/>
            <person name="Peter M."/>
            <person name="Pfister S."/>
            <person name="Riley R."/>
            <person name="Sitrit Y."/>
            <person name="Stielow J.B."/>
            <person name="Szollosi G."/>
            <person name="Zifcakova L."/>
            <person name="Stursova M."/>
            <person name="Spatafora J.W."/>
            <person name="Tedersoo L."/>
            <person name="Vaario L.M."/>
            <person name="Yamada A."/>
            <person name="Yan M."/>
            <person name="Wang P."/>
            <person name="Xu J."/>
            <person name="Bruns T."/>
            <person name="Baldrian P."/>
            <person name="Vilgalys R."/>
            <person name="Dunand C."/>
            <person name="Henrissat B."/>
            <person name="Grigoriev I.V."/>
            <person name="Hibbett D."/>
            <person name="Nagy L.G."/>
            <person name="Martin F.M."/>
        </authorList>
    </citation>
    <scope>NUCLEOTIDE SEQUENCE</scope>
    <source>
        <strain evidence="10">UP504</strain>
    </source>
</reference>
<dbReference type="PANTHER" id="PTHR10629">
    <property type="entry name" value="CYTOSINE-SPECIFIC METHYLTRANSFERASE"/>
    <property type="match status" value="1"/>
</dbReference>
<evidence type="ECO:0000256" key="8">
    <source>
        <dbReference type="PROSITE-ProRule" id="PRU01016"/>
    </source>
</evidence>
<dbReference type="Gene3D" id="3.40.50.150">
    <property type="entry name" value="Vaccinia Virus protein VP39"/>
    <property type="match status" value="1"/>
</dbReference>
<organism evidence="10 11">
    <name type="scientific">Hydnum rufescens UP504</name>
    <dbReference type="NCBI Taxonomy" id="1448309"/>
    <lineage>
        <taxon>Eukaryota</taxon>
        <taxon>Fungi</taxon>
        <taxon>Dikarya</taxon>
        <taxon>Basidiomycota</taxon>
        <taxon>Agaricomycotina</taxon>
        <taxon>Agaricomycetes</taxon>
        <taxon>Cantharellales</taxon>
        <taxon>Hydnaceae</taxon>
        <taxon>Hydnum</taxon>
    </lineage>
</organism>
<dbReference type="PRINTS" id="PR00105">
    <property type="entry name" value="C5METTRFRASE"/>
</dbReference>
<dbReference type="InterPro" id="IPR018117">
    <property type="entry name" value="C5_DNA_meth_AS"/>
</dbReference>
<accession>A0A9P6AVF6</accession>